<reference evidence="15 16" key="1">
    <citation type="submission" date="2020-10" db="EMBL/GenBank/DDBJ databases">
        <title>Connecting structure to function with the recovery of over 1000 high-quality activated sludge metagenome-assembled genomes encoding full-length rRNA genes using long-read sequencing.</title>
        <authorList>
            <person name="Singleton C.M."/>
            <person name="Petriglieri F."/>
            <person name="Kristensen J.M."/>
            <person name="Kirkegaard R.H."/>
            <person name="Michaelsen T.Y."/>
            <person name="Andersen M.H."/>
            <person name="Karst S.M."/>
            <person name="Dueholm M.S."/>
            <person name="Nielsen P.H."/>
            <person name="Albertsen M."/>
        </authorList>
    </citation>
    <scope>NUCLEOTIDE SEQUENCE [LARGE SCALE GENOMIC DNA]</scope>
    <source>
        <strain evidence="15">AalE_18-Q3-R2-46_BAT3C.188</strain>
    </source>
</reference>
<dbReference type="SUPFAM" id="SSF52540">
    <property type="entry name" value="P-loop containing nucleoside triphosphate hydrolases"/>
    <property type="match status" value="1"/>
</dbReference>
<feature type="region of interest" description="Disordered" evidence="11">
    <location>
        <begin position="562"/>
        <end position="589"/>
    </location>
</feature>
<evidence type="ECO:0000256" key="4">
    <source>
        <dbReference type="ARBA" id="ARBA00022806"/>
    </source>
</evidence>
<dbReference type="PANTHER" id="PTHR11070">
    <property type="entry name" value="UVRD / RECB / PCRA DNA HELICASE FAMILY MEMBER"/>
    <property type="match status" value="1"/>
</dbReference>
<dbReference type="GO" id="GO:0005524">
    <property type="term" value="F:ATP binding"/>
    <property type="evidence" value="ECO:0007669"/>
    <property type="project" value="UniProtKB-UniRule"/>
</dbReference>
<dbReference type="InterPro" id="IPR000212">
    <property type="entry name" value="DNA_helicase_UvrD/REP"/>
</dbReference>
<evidence type="ECO:0000256" key="6">
    <source>
        <dbReference type="ARBA" id="ARBA00023235"/>
    </source>
</evidence>
<evidence type="ECO:0000259" key="13">
    <source>
        <dbReference type="PROSITE" id="PS51198"/>
    </source>
</evidence>
<dbReference type="Pfam" id="PF13361">
    <property type="entry name" value="UvrD_C"/>
    <property type="match status" value="2"/>
</dbReference>
<evidence type="ECO:0000256" key="7">
    <source>
        <dbReference type="ARBA" id="ARBA00034617"/>
    </source>
</evidence>
<keyword evidence="4 10" id="KW-0347">Helicase</keyword>
<feature type="binding site" evidence="10">
    <location>
        <begin position="5"/>
        <end position="12"/>
    </location>
    <ligand>
        <name>ATP</name>
        <dbReference type="ChEBI" id="CHEBI:30616"/>
    </ligand>
</feature>
<evidence type="ECO:0000256" key="9">
    <source>
        <dbReference type="ARBA" id="ARBA00048988"/>
    </source>
</evidence>
<feature type="compositionally biased region" description="Low complexity" evidence="11">
    <location>
        <begin position="578"/>
        <end position="587"/>
    </location>
</feature>
<dbReference type="InterPro" id="IPR010997">
    <property type="entry name" value="HRDC-like_sf"/>
</dbReference>
<name>A0A935CE85_9MICO</name>
<comment type="catalytic activity">
    <reaction evidence="7">
        <text>Couples ATP hydrolysis with the unwinding of duplex DNA by translocating in the 3'-5' direction.</text>
        <dbReference type="EC" id="5.6.2.4"/>
    </reaction>
</comment>
<dbReference type="CDD" id="cd18807">
    <property type="entry name" value="SF1_C_UvrD"/>
    <property type="match status" value="1"/>
</dbReference>
<dbReference type="InterPro" id="IPR002121">
    <property type="entry name" value="HRDC_dom"/>
</dbReference>
<evidence type="ECO:0000256" key="5">
    <source>
        <dbReference type="ARBA" id="ARBA00022840"/>
    </source>
</evidence>
<evidence type="ECO:0000313" key="16">
    <source>
        <dbReference type="Proteomes" id="UP000718281"/>
    </source>
</evidence>
<comment type="caution">
    <text evidence="15">The sequence shown here is derived from an EMBL/GenBank/DDBJ whole genome shotgun (WGS) entry which is preliminary data.</text>
</comment>
<dbReference type="PANTHER" id="PTHR11070:SF69">
    <property type="entry name" value="ATP-DEPENDENT DNA HELICASE UVRD2"/>
    <property type="match status" value="1"/>
</dbReference>
<keyword evidence="3 10" id="KW-0378">Hydrolase</keyword>
<evidence type="ECO:0000256" key="8">
    <source>
        <dbReference type="ARBA" id="ARBA00034808"/>
    </source>
</evidence>
<evidence type="ECO:0000259" key="12">
    <source>
        <dbReference type="PROSITE" id="PS50967"/>
    </source>
</evidence>
<evidence type="ECO:0000259" key="14">
    <source>
        <dbReference type="PROSITE" id="PS51217"/>
    </source>
</evidence>
<dbReference type="EC" id="5.6.2.4" evidence="8"/>
<dbReference type="GO" id="GO:0033202">
    <property type="term" value="C:DNA helicase complex"/>
    <property type="evidence" value="ECO:0007669"/>
    <property type="project" value="TreeGrafter"/>
</dbReference>
<dbReference type="Pfam" id="PF00570">
    <property type="entry name" value="HRDC"/>
    <property type="match status" value="1"/>
</dbReference>
<accession>A0A935CE85</accession>
<dbReference type="PROSITE" id="PS51217">
    <property type="entry name" value="UVRD_HELICASE_CTER"/>
    <property type="match status" value="1"/>
</dbReference>
<gene>
    <name evidence="15" type="ORF">IPF40_11860</name>
</gene>
<dbReference type="Gene3D" id="1.10.10.160">
    <property type="match status" value="1"/>
</dbReference>
<evidence type="ECO:0000256" key="10">
    <source>
        <dbReference type="PROSITE-ProRule" id="PRU00560"/>
    </source>
</evidence>
<feature type="compositionally biased region" description="Low complexity" evidence="11">
    <location>
        <begin position="562"/>
        <end position="571"/>
    </location>
</feature>
<feature type="domain" description="HRDC" evidence="12">
    <location>
        <begin position="615"/>
        <end position="695"/>
    </location>
</feature>
<dbReference type="CDD" id="cd17932">
    <property type="entry name" value="DEXQc_UvrD"/>
    <property type="match status" value="1"/>
</dbReference>
<dbReference type="AlphaFoldDB" id="A0A935CE85"/>
<sequence length="706" mass="75332">MCVLAGAGTGKTRAITHRIAYGVHSGAYVPQRVLAVTFTARAAGEMRTRLRELGVGGVPARTFHAAALRQLHFFWPQAVGGAAPEVLASKAPVVAESVSRLRMQFDRTAIRDLAAEIEWGKVSLLTPQSYAAGARRAGREAPGIDHTAMARVWESYEERKTERGVIDFEDVLLLMAGILDERMDIARTVRDQYRHFVVDEYQDVNALQQRLLDLWLGGRDELCVVGDPAQTIYTFTGATPEHLLTFRGRYPQARLVRLVRNYRSTPQILGLANLVVRSARPSLRRPGVGGSAAARALPDHVDLQAQGEPGPQPRLTAYPDDPAEAAGVAGAIKALVDGGRPPGEIAVLFRTNAQSEGLESALAALDVPYLVRGGERFFARQEVRGAIVLLRGAVRGDDGSRPLPELVRDVLTGVGWAATPPTSGGAQRERWESLMALAGLADDLVAASPSARMGDLVRELDERAAAQHAPAVAGVTLASLHAAKGLEWDTVFIVGCSDGFLPIVMAEGEVAIEEERRLFYVGLTRARRDLQLSWSGARTPGARATRRPSRFLDPAASILGEGARSAPRRSGVAGGSGSSPSAPRQPRLPSVCRGCGTELTTAATRKVGRCEDCPPTYDEATFEALRVWRGEVAKTMKVPAYVVFTDATLTALAETAPTDLRGVAGVSGVGAMKLDRYGGAVLDVLAGGDPHMAAEKTTAAMGSDNS</sequence>
<proteinExistence type="inferred from homology"/>
<dbReference type="Proteomes" id="UP000718281">
    <property type="component" value="Unassembled WGS sequence"/>
</dbReference>
<evidence type="ECO:0000256" key="1">
    <source>
        <dbReference type="ARBA" id="ARBA00009922"/>
    </source>
</evidence>
<dbReference type="Pfam" id="PF00580">
    <property type="entry name" value="UvrD-helicase"/>
    <property type="match status" value="1"/>
</dbReference>
<dbReference type="InterPro" id="IPR044876">
    <property type="entry name" value="HRDC_dom_sf"/>
</dbReference>
<comment type="catalytic activity">
    <reaction evidence="9">
        <text>ATP + H2O = ADP + phosphate + H(+)</text>
        <dbReference type="Rhea" id="RHEA:13065"/>
        <dbReference type="ChEBI" id="CHEBI:15377"/>
        <dbReference type="ChEBI" id="CHEBI:15378"/>
        <dbReference type="ChEBI" id="CHEBI:30616"/>
        <dbReference type="ChEBI" id="CHEBI:43474"/>
        <dbReference type="ChEBI" id="CHEBI:456216"/>
        <dbReference type="EC" id="5.6.2.4"/>
    </reaction>
</comment>
<feature type="domain" description="UvrD-like helicase C-terminal" evidence="14">
    <location>
        <begin position="266"/>
        <end position="528"/>
    </location>
</feature>
<evidence type="ECO:0000256" key="2">
    <source>
        <dbReference type="ARBA" id="ARBA00022741"/>
    </source>
</evidence>
<dbReference type="Gene3D" id="3.40.50.300">
    <property type="entry name" value="P-loop containing nucleotide triphosphate hydrolases"/>
    <property type="match status" value="3"/>
</dbReference>
<dbReference type="GO" id="GO:0005829">
    <property type="term" value="C:cytosol"/>
    <property type="evidence" value="ECO:0007669"/>
    <property type="project" value="TreeGrafter"/>
</dbReference>
<dbReference type="GO" id="GO:0016787">
    <property type="term" value="F:hydrolase activity"/>
    <property type="evidence" value="ECO:0007669"/>
    <property type="project" value="UniProtKB-UniRule"/>
</dbReference>
<comment type="similarity">
    <text evidence="1">Belongs to the helicase family. UvrD subfamily.</text>
</comment>
<evidence type="ECO:0000313" key="15">
    <source>
        <dbReference type="EMBL" id="MBK6301698.1"/>
    </source>
</evidence>
<dbReference type="SMART" id="SM00341">
    <property type="entry name" value="HRDC"/>
    <property type="match status" value="1"/>
</dbReference>
<dbReference type="InterPro" id="IPR027417">
    <property type="entry name" value="P-loop_NTPase"/>
</dbReference>
<dbReference type="GO" id="GO:0043138">
    <property type="term" value="F:3'-5' DNA helicase activity"/>
    <property type="evidence" value="ECO:0007669"/>
    <property type="project" value="UniProtKB-EC"/>
</dbReference>
<dbReference type="GO" id="GO:0000725">
    <property type="term" value="P:recombinational repair"/>
    <property type="evidence" value="ECO:0007669"/>
    <property type="project" value="TreeGrafter"/>
</dbReference>
<protein>
    <recommendedName>
        <fullName evidence="8">DNA 3'-5' helicase</fullName>
        <ecNumber evidence="8">5.6.2.4</ecNumber>
    </recommendedName>
</protein>
<dbReference type="InterPro" id="IPR014017">
    <property type="entry name" value="DNA_helicase_UvrD-like_C"/>
</dbReference>
<dbReference type="InterPro" id="IPR013986">
    <property type="entry name" value="DExx_box_DNA_helicase_dom_sf"/>
</dbReference>
<keyword evidence="6" id="KW-0413">Isomerase</keyword>
<feature type="domain" description="UvrD-like helicase ATP-binding" evidence="13">
    <location>
        <begin position="1"/>
        <end position="265"/>
    </location>
</feature>
<evidence type="ECO:0000256" key="3">
    <source>
        <dbReference type="ARBA" id="ARBA00022801"/>
    </source>
</evidence>
<dbReference type="InterPro" id="IPR014016">
    <property type="entry name" value="UvrD-like_ATP-bd"/>
</dbReference>
<organism evidence="15 16">
    <name type="scientific">Candidatus Phosphoribacter hodrii</name>
    <dbReference type="NCBI Taxonomy" id="2953743"/>
    <lineage>
        <taxon>Bacteria</taxon>
        <taxon>Bacillati</taxon>
        <taxon>Actinomycetota</taxon>
        <taxon>Actinomycetes</taxon>
        <taxon>Micrococcales</taxon>
        <taxon>Dermatophilaceae</taxon>
        <taxon>Candidatus Phosphoribacter</taxon>
    </lineage>
</organism>
<dbReference type="Gene3D" id="1.10.150.80">
    <property type="entry name" value="HRDC domain"/>
    <property type="match status" value="1"/>
</dbReference>
<keyword evidence="2 10" id="KW-0547">Nucleotide-binding</keyword>
<dbReference type="GO" id="GO:0003677">
    <property type="term" value="F:DNA binding"/>
    <property type="evidence" value="ECO:0007669"/>
    <property type="project" value="InterPro"/>
</dbReference>
<dbReference type="Gene3D" id="1.10.486.10">
    <property type="entry name" value="PCRA, domain 4"/>
    <property type="match status" value="2"/>
</dbReference>
<dbReference type="FunFam" id="3.40.50.300:FF:001181">
    <property type="entry name" value="DNA helicase"/>
    <property type="match status" value="1"/>
</dbReference>
<dbReference type="SUPFAM" id="SSF47819">
    <property type="entry name" value="HRDC-like"/>
    <property type="match status" value="1"/>
</dbReference>
<dbReference type="EMBL" id="JADIXZ010000005">
    <property type="protein sequence ID" value="MBK6301698.1"/>
    <property type="molecule type" value="Genomic_DNA"/>
</dbReference>
<keyword evidence="5 10" id="KW-0067">ATP-binding</keyword>
<evidence type="ECO:0000256" key="11">
    <source>
        <dbReference type="SAM" id="MobiDB-lite"/>
    </source>
</evidence>
<dbReference type="PROSITE" id="PS50967">
    <property type="entry name" value="HRDC"/>
    <property type="match status" value="1"/>
</dbReference>
<dbReference type="PROSITE" id="PS51198">
    <property type="entry name" value="UVRD_HELICASE_ATP_BIND"/>
    <property type="match status" value="1"/>
</dbReference>